<dbReference type="EMBL" id="JAABLP010000001">
    <property type="protein sequence ID" value="NBN62179.1"/>
    <property type="molecule type" value="Genomic_DNA"/>
</dbReference>
<feature type="transmembrane region" description="Helical" evidence="1">
    <location>
        <begin position="303"/>
        <end position="323"/>
    </location>
</feature>
<name>A0ABW9ZBI0_9HYPH</name>
<feature type="transmembrane region" description="Helical" evidence="1">
    <location>
        <begin position="261"/>
        <end position="291"/>
    </location>
</feature>
<keyword evidence="1" id="KW-1133">Transmembrane helix</keyword>
<protein>
    <submittedName>
        <fullName evidence="2">DUF2182 domain-containing protein</fullName>
    </submittedName>
</protein>
<feature type="transmembrane region" description="Helical" evidence="1">
    <location>
        <begin position="172"/>
        <end position="198"/>
    </location>
</feature>
<evidence type="ECO:0000313" key="2">
    <source>
        <dbReference type="EMBL" id="NBN62179.1"/>
    </source>
</evidence>
<keyword evidence="3" id="KW-1185">Reference proteome</keyword>
<keyword evidence="1" id="KW-0812">Transmembrane</keyword>
<feature type="transmembrane region" description="Helical" evidence="1">
    <location>
        <begin position="109"/>
        <end position="134"/>
    </location>
</feature>
<organism evidence="2 3">
    <name type="scientific">Pannonibacter tanglangensis</name>
    <dbReference type="NCBI Taxonomy" id="2750084"/>
    <lineage>
        <taxon>Bacteria</taxon>
        <taxon>Pseudomonadati</taxon>
        <taxon>Pseudomonadota</taxon>
        <taxon>Alphaproteobacteria</taxon>
        <taxon>Hyphomicrobiales</taxon>
        <taxon>Stappiaceae</taxon>
        <taxon>Pannonibacter</taxon>
    </lineage>
</organism>
<accession>A0ABW9ZBI0</accession>
<dbReference type="Proteomes" id="UP000541347">
    <property type="component" value="Unassembled WGS sequence"/>
</dbReference>
<evidence type="ECO:0000313" key="3">
    <source>
        <dbReference type="Proteomes" id="UP000541347"/>
    </source>
</evidence>
<sequence length="328" mass="33861">MTQHSVPDRSGLARLTPGRPRVSWRDRAPVIGLVGLLALAGWAYLGTMIAAMVPVMDMTEAGPGMGLLNAFNIFAGLPAEARAALAVLCLPGQVATFGMPAGVNLAQDAALVFLMWMMMTLAMMLPSAMPVFLAHAARGGLSSRAAAAAHATEASGGGQPGLRDGVLRRTALIAAGYLLVWTAYAVLATAAQLALMAAGLISPMMAPVSLVFAGTTLVAAGIYQFTPAKAACLSRCWVPRWQSTGPDGSARALVGEGLVQGLACFGCCWAMMTVMFAVGIMNIVWVALLGILMTIEKTIPSLWLYKAIGVLFLAWGGLLLGLATGGAG</sequence>
<evidence type="ECO:0000256" key="1">
    <source>
        <dbReference type="SAM" id="Phobius"/>
    </source>
</evidence>
<gene>
    <name evidence="2" type="ORF">GWI71_00635</name>
</gene>
<reference evidence="2 3" key="1">
    <citation type="submission" date="2020-01" db="EMBL/GenBank/DDBJ databases">
        <authorList>
            <person name="Peng S.Y."/>
            <person name="Li J."/>
            <person name="Wang M."/>
            <person name="Wang L."/>
            <person name="Wang C.Q."/>
            <person name="Wang J.R."/>
        </authorList>
    </citation>
    <scope>NUCLEOTIDE SEQUENCE [LARGE SCALE GENOMIC DNA]</scope>
    <source>
        <strain evidence="2 3">XCT-34</strain>
    </source>
</reference>
<comment type="caution">
    <text evidence="2">The sequence shown here is derived from an EMBL/GenBank/DDBJ whole genome shotgun (WGS) entry which is preliminary data.</text>
</comment>
<dbReference type="RefSeq" id="WP_161672921.1">
    <property type="nucleotide sequence ID" value="NZ_JAABLP010000001.1"/>
</dbReference>
<keyword evidence="1" id="KW-0472">Membrane</keyword>
<dbReference type="InterPro" id="IPR018688">
    <property type="entry name" value="PpoB2-like"/>
</dbReference>
<proteinExistence type="predicted"/>
<dbReference type="Pfam" id="PF09948">
    <property type="entry name" value="PpoB2"/>
    <property type="match status" value="1"/>
</dbReference>
<feature type="transmembrane region" description="Helical" evidence="1">
    <location>
        <begin position="30"/>
        <end position="53"/>
    </location>
</feature>
<feature type="transmembrane region" description="Helical" evidence="1">
    <location>
        <begin position="204"/>
        <end position="225"/>
    </location>
</feature>